<sequence length="88" mass="9384">MVDHAPAGRVGREPVDQWLAGTISEARRAHTAARPYRGPSPEASPDGLYGHRRGGVPLTCVVPVGVRLAGRADLPRSSRCAYLCPIAR</sequence>
<proteinExistence type="predicted"/>
<feature type="region of interest" description="Disordered" evidence="1">
    <location>
        <begin position="29"/>
        <end position="50"/>
    </location>
</feature>
<gene>
    <name evidence="2" type="ORF">AVDCRST_MAG32-2616</name>
</gene>
<accession>A0A6J4NZ25</accession>
<evidence type="ECO:0000313" key="2">
    <source>
        <dbReference type="EMBL" id="CAA9395796.1"/>
    </source>
</evidence>
<protein>
    <submittedName>
        <fullName evidence="2">Uncharacterized protein</fullName>
    </submittedName>
</protein>
<name>A0A6J4NZ25_9ACTN</name>
<evidence type="ECO:0000256" key="1">
    <source>
        <dbReference type="SAM" id="MobiDB-lite"/>
    </source>
</evidence>
<dbReference type="AlphaFoldDB" id="A0A6J4NZ25"/>
<organism evidence="2">
    <name type="scientific">uncultured Nocardioides sp</name>
    <dbReference type="NCBI Taxonomy" id="198441"/>
    <lineage>
        <taxon>Bacteria</taxon>
        <taxon>Bacillati</taxon>
        <taxon>Actinomycetota</taxon>
        <taxon>Actinomycetes</taxon>
        <taxon>Propionibacteriales</taxon>
        <taxon>Nocardioidaceae</taxon>
        <taxon>Nocardioides</taxon>
        <taxon>environmental samples</taxon>
    </lineage>
</organism>
<dbReference type="EMBL" id="CADCUM010000103">
    <property type="protein sequence ID" value="CAA9395796.1"/>
    <property type="molecule type" value="Genomic_DNA"/>
</dbReference>
<reference evidence="2" key="1">
    <citation type="submission" date="2020-02" db="EMBL/GenBank/DDBJ databases">
        <authorList>
            <person name="Meier V. D."/>
        </authorList>
    </citation>
    <scope>NUCLEOTIDE SEQUENCE</scope>
    <source>
        <strain evidence="2">AVDCRST_MAG32</strain>
    </source>
</reference>